<evidence type="ECO:0000313" key="1">
    <source>
        <dbReference type="EMBL" id="CAD8054831.1"/>
    </source>
</evidence>
<reference evidence="1" key="1">
    <citation type="submission" date="2021-01" db="EMBL/GenBank/DDBJ databases">
        <authorList>
            <consortium name="Genoscope - CEA"/>
            <person name="William W."/>
        </authorList>
    </citation>
    <scope>NUCLEOTIDE SEQUENCE</scope>
</reference>
<dbReference type="EMBL" id="CAJJDM010000020">
    <property type="protein sequence ID" value="CAD8054831.1"/>
    <property type="molecule type" value="Genomic_DNA"/>
</dbReference>
<accession>A0A8S1KKB2</accession>
<evidence type="ECO:0000313" key="2">
    <source>
        <dbReference type="Proteomes" id="UP000688137"/>
    </source>
</evidence>
<proteinExistence type="predicted"/>
<gene>
    <name evidence="1" type="ORF">PPRIM_AZ9-3.1.T0220229</name>
</gene>
<name>A0A8S1KKB2_PARPR</name>
<protein>
    <submittedName>
        <fullName evidence="1">Uncharacterized protein</fullName>
    </submittedName>
</protein>
<keyword evidence="2" id="KW-1185">Reference proteome</keyword>
<dbReference type="Proteomes" id="UP000688137">
    <property type="component" value="Unassembled WGS sequence"/>
</dbReference>
<dbReference type="AlphaFoldDB" id="A0A8S1KKB2"/>
<sequence>MQNPNIYLEMNLLQKKIRERIQKSSQQQIDEFSNIVIIVLKPDYEYEFNFSISQFSCFNTIKQLTECVAGQFYNQTNNYLNEPFYSCLLVRLKLKDWIEI</sequence>
<organism evidence="1 2">
    <name type="scientific">Paramecium primaurelia</name>
    <dbReference type="NCBI Taxonomy" id="5886"/>
    <lineage>
        <taxon>Eukaryota</taxon>
        <taxon>Sar</taxon>
        <taxon>Alveolata</taxon>
        <taxon>Ciliophora</taxon>
        <taxon>Intramacronucleata</taxon>
        <taxon>Oligohymenophorea</taxon>
        <taxon>Peniculida</taxon>
        <taxon>Parameciidae</taxon>
        <taxon>Paramecium</taxon>
    </lineage>
</organism>
<comment type="caution">
    <text evidence="1">The sequence shown here is derived from an EMBL/GenBank/DDBJ whole genome shotgun (WGS) entry which is preliminary data.</text>
</comment>